<sequence length="138" mass="14907">MRKSIMKMGTMALIGTMLLTPASNVFAADEVQEVAVFDDGSETTETDNAVNTEDNFANVDFENGNTGIETQGIITTDYIVTASSLNVRSGRGKDYPIIGSLSKGQTVKVYNNSLDDNWVKIKFSGSTGYVSASFIKKK</sequence>
<dbReference type="Gene3D" id="2.30.30.40">
    <property type="entry name" value="SH3 Domains"/>
    <property type="match status" value="1"/>
</dbReference>
<feature type="signal peptide" evidence="1">
    <location>
        <begin position="1"/>
        <end position="27"/>
    </location>
</feature>
<proteinExistence type="predicted"/>
<dbReference type="PANTHER" id="PTHR34408:SF1">
    <property type="entry name" value="GLYCOSYL HYDROLASE FAMILY 19 DOMAIN-CONTAINING PROTEIN HI_1415"/>
    <property type="match status" value="1"/>
</dbReference>
<evidence type="ECO:0000256" key="1">
    <source>
        <dbReference type="SAM" id="SignalP"/>
    </source>
</evidence>
<name>A0A6L8T6L9_9FIRM</name>
<dbReference type="AlphaFoldDB" id="A0A6L8T6L9"/>
<reference evidence="3 4" key="1">
    <citation type="journal article" date="2019" name="Nat. Med.">
        <title>A library of human gut bacterial isolates paired with longitudinal multiomics data enables mechanistic microbiome research.</title>
        <authorList>
            <person name="Poyet M."/>
            <person name="Groussin M."/>
            <person name="Gibbons S.M."/>
            <person name="Avila-Pacheco J."/>
            <person name="Jiang X."/>
            <person name="Kearney S.M."/>
            <person name="Perrotta A.R."/>
            <person name="Berdy B."/>
            <person name="Zhao S."/>
            <person name="Lieberman T.D."/>
            <person name="Swanson P.K."/>
            <person name="Smith M."/>
            <person name="Roesemann S."/>
            <person name="Alexander J.E."/>
            <person name="Rich S.A."/>
            <person name="Livny J."/>
            <person name="Vlamakis H."/>
            <person name="Clish C."/>
            <person name="Bullock K."/>
            <person name="Deik A."/>
            <person name="Scott J."/>
            <person name="Pierce K.A."/>
            <person name="Xavier R.J."/>
            <person name="Alm E.J."/>
        </authorList>
    </citation>
    <scope>NUCLEOTIDE SEQUENCE [LARGE SCALE GENOMIC DNA]</scope>
    <source>
        <strain evidence="3 4">BIOML-A1</strain>
    </source>
</reference>
<keyword evidence="1" id="KW-0732">Signal</keyword>
<dbReference type="InterPro" id="IPR003646">
    <property type="entry name" value="SH3-like_bac-type"/>
</dbReference>
<dbReference type="SMART" id="SM00287">
    <property type="entry name" value="SH3b"/>
    <property type="match status" value="1"/>
</dbReference>
<dbReference type="Proteomes" id="UP000477285">
    <property type="component" value="Unassembled WGS sequence"/>
</dbReference>
<evidence type="ECO:0000259" key="2">
    <source>
        <dbReference type="PROSITE" id="PS51781"/>
    </source>
</evidence>
<organism evidence="3 4">
    <name type="scientific">Blautia wexlerae</name>
    <dbReference type="NCBI Taxonomy" id="418240"/>
    <lineage>
        <taxon>Bacteria</taxon>
        <taxon>Bacillati</taxon>
        <taxon>Bacillota</taxon>
        <taxon>Clostridia</taxon>
        <taxon>Lachnospirales</taxon>
        <taxon>Lachnospiraceae</taxon>
        <taxon>Blautia</taxon>
    </lineage>
</organism>
<dbReference type="InterPro" id="IPR036028">
    <property type="entry name" value="SH3-like_dom_sf"/>
</dbReference>
<dbReference type="InterPro" id="IPR052354">
    <property type="entry name" value="Cell_Wall_Dynamics_Protein"/>
</dbReference>
<dbReference type="SUPFAM" id="SSF50044">
    <property type="entry name" value="SH3-domain"/>
    <property type="match status" value="1"/>
</dbReference>
<dbReference type="EMBL" id="WWVQ01000060">
    <property type="protein sequence ID" value="MZL34935.1"/>
    <property type="molecule type" value="Genomic_DNA"/>
</dbReference>
<protein>
    <submittedName>
        <fullName evidence="3">SH3 domain-containing protein</fullName>
    </submittedName>
</protein>
<evidence type="ECO:0000313" key="3">
    <source>
        <dbReference type="EMBL" id="MZL34935.1"/>
    </source>
</evidence>
<accession>A0A6L8T6L9</accession>
<evidence type="ECO:0000313" key="4">
    <source>
        <dbReference type="Proteomes" id="UP000477285"/>
    </source>
</evidence>
<feature type="chain" id="PRO_5026675033" evidence="1">
    <location>
        <begin position="28"/>
        <end position="138"/>
    </location>
</feature>
<dbReference type="PANTHER" id="PTHR34408">
    <property type="entry name" value="FAMILY PROTEIN, PUTATIVE-RELATED"/>
    <property type="match status" value="1"/>
</dbReference>
<dbReference type="Pfam" id="PF08239">
    <property type="entry name" value="SH3_3"/>
    <property type="match status" value="1"/>
</dbReference>
<dbReference type="RefSeq" id="WP_161234202.1">
    <property type="nucleotide sequence ID" value="NZ_WWVI01000100.1"/>
</dbReference>
<feature type="domain" description="SH3b" evidence="2">
    <location>
        <begin position="75"/>
        <end position="138"/>
    </location>
</feature>
<comment type="caution">
    <text evidence="3">The sequence shown here is derived from an EMBL/GenBank/DDBJ whole genome shotgun (WGS) entry which is preliminary data.</text>
</comment>
<gene>
    <name evidence="3" type="ORF">GT728_17525</name>
</gene>
<dbReference type="PROSITE" id="PS51781">
    <property type="entry name" value="SH3B"/>
    <property type="match status" value="1"/>
</dbReference>